<proteinExistence type="predicted"/>
<evidence type="ECO:0000256" key="1">
    <source>
        <dbReference type="ARBA" id="ARBA00023002"/>
    </source>
</evidence>
<accession>A0ABY5GQ11</accession>
<dbReference type="PANTHER" id="PTHR43403">
    <property type="entry name" value="NAD-SPECIFIC GLUTAMATE DEHYDROGENASE"/>
    <property type="match status" value="1"/>
</dbReference>
<dbReference type="Pfam" id="PF21077">
    <property type="entry name" value="GDH_ACT3"/>
    <property type="match status" value="1"/>
</dbReference>
<dbReference type="Pfam" id="PF21078">
    <property type="entry name" value="GDH_HM3"/>
    <property type="match status" value="1"/>
</dbReference>
<evidence type="ECO:0000313" key="8">
    <source>
        <dbReference type="Proteomes" id="UP001059950"/>
    </source>
</evidence>
<dbReference type="SUPFAM" id="SSF51735">
    <property type="entry name" value="NAD(P)-binding Rossmann-fold domains"/>
    <property type="match status" value="1"/>
</dbReference>
<dbReference type="InterPro" id="IPR049062">
    <property type="entry name" value="NAD_Glu_DH_ACT2"/>
</dbReference>
<sequence length="1598" mass="181931">MHDLLGLNKSQIIDLISEKLSAQVSKGLQASMQLFTQKFFSVAAPEELQNRSLEYLCATVLSYWQLLQDYKAPAPVIRVFNPDYEQHGWHSNHTVIQVHNIDVPFLVDSVRMELNRRELAILSINNCVLACERTARTHKLKNLKPAREKDENTQVESLIYLEIERHSDQTTLDEIRDSLLKVVADVKAVVDDFLPIKQRAQELKEELRLRDANSPEIKETRKLIDWLMDEHFIFQGYEEVVVRQEEGKVFADTVKDSGLGTQRQTPGSKELSHLEQQFVLAEKVLMFSKDVVRSTVHRPVYRDLIIIKRFDEQGRVCGECRFYGLYTSSVFLTNPLRIPVVRLKLISILSECGFEPGGHSHKALVQILTDMPREELILAQTSDLKRTSFGIFNMQERRRACLFVRQDASKRFYSCLYYIPRDLYTTKLRNSVLNLLYKGLHARDYEANSQISESVLSRTHYVIYADPDQQVAVDLPAIEARILEISRSWDDDLNTNLIETYGEEKGSRFVNRFSGGFSSAYKENFSTGNGVYDLQHISYLKTPDAIAMSFYRSFEEAEGILKFKLFSADRPLVLSEVIPLLENLGLKVLSEHPYVVTDRDSKQYWISDFRVSYGQQTVVELDKVKVILQEAFSRVWDGQADSDEFNRLVISGGINWREVAMLRAYGRYIKQLRFGFSQPFLAEVLVRNVDISRQLVELFRSRFQPGQQEPGQEDAIEQNILSAMDGVKSLDDDKILRRFMVVIKSTLRTNFYQQDDGVDKPYFSFKIDSQSIPDIPQPKPKFEVFIYSPRIEGVHLRVGKVARGGLRWSDRMEDYRTEVLGLVKAQQVKNSVIVPMGAKGCFICKRMPDTTDRETIQAEGIECYKTYIRGLLDITDNLIAGEVVHPESVVRHDEDDTYLVVAADKGTATFSDIANSISEEYGFWLGDAFASGGSQGYDHKGMGITARGAWESVKLHFREKGINTQAEPFTVIGIGDMAGDVFGNGMLLSETISLVAAFNHLHIFIDPDPDVASSYVERKRMFELPRSSWSDYNSKLISKGGGIFARSAKWIDISPQMKKRFAITADRLAPNDLINALLKAPVDMLWNGGIGTYVKATQESHADVGDKANDSLRVNGFELRCKVLGEGGNLGFTQLGRIEFALNGGSSNTDFIDNAGGVDCSDHEVNIKILLNELVSQGDMTMKQRNQLLRDMTDDVAELVLKNNYRQAQALNIAEAFSQESLDDYIRLIKSLEREGKLNPELEFLPTEKQLLQRREQGQGLTRPELSVLICYARIELKQALINTWITKDKGFSKEMETAFPARLLKEFPEALHNHRLQREITATQIANDLINRMGITFVNNLSTAVGVSYAQIAAAYMAAREIFNIEFQWRQIEALDNQVPAELQVAMMKDLVQLVGRGTQWLLRHHREGLNLEGCLNVYKPAIDQVVVSDEQIHRVIPADRLKEKYERYTGAGVPGQLSAFCAASENIYWLLDVIDVARETNEDVEQVAMTYFGVGTSLNLIWLDKQIRQFIAVNHWQALAKNSYRIELDNQHRALTLKVLQSGEPGSSVEQRLEHWQQERAVHLERWHYTLRDIQNTKLIDCSIFAVALSVLLELS</sequence>
<evidence type="ECO:0000259" key="5">
    <source>
        <dbReference type="Pfam" id="PF21076"/>
    </source>
</evidence>
<dbReference type="PANTHER" id="PTHR43403:SF1">
    <property type="entry name" value="NAD-SPECIFIC GLUTAMATE DEHYDROGENASE"/>
    <property type="match status" value="1"/>
</dbReference>
<dbReference type="SUPFAM" id="SSF53223">
    <property type="entry name" value="Aminoacid dehydrogenase-like, N-terminal domain"/>
    <property type="match status" value="1"/>
</dbReference>
<evidence type="ECO:0000259" key="2">
    <source>
        <dbReference type="Pfam" id="PF05088"/>
    </source>
</evidence>
<dbReference type="Pfam" id="PF21074">
    <property type="entry name" value="GDH_C"/>
    <property type="match status" value="1"/>
</dbReference>
<dbReference type="Pfam" id="PF21079">
    <property type="entry name" value="GDH_HM2"/>
    <property type="match status" value="1"/>
</dbReference>
<dbReference type="InterPro" id="IPR046346">
    <property type="entry name" value="Aminoacid_DH-like_N_sf"/>
</dbReference>
<evidence type="ECO:0000313" key="7">
    <source>
        <dbReference type="EMBL" id="UTW01960.1"/>
    </source>
</evidence>
<dbReference type="InterPro" id="IPR049058">
    <property type="entry name" value="NAD_Glu_DH_HM2"/>
</dbReference>
<reference evidence="7" key="1">
    <citation type="submission" date="2021-04" db="EMBL/GenBank/DDBJ databases">
        <title>Oceanospirillales bacteria with DddD are important DMSP degraders in coastal seawater.</title>
        <authorList>
            <person name="Liu J."/>
        </authorList>
    </citation>
    <scope>NUCLEOTIDE SEQUENCE</scope>
    <source>
        <strain evidence="7">GY6</strain>
    </source>
</reference>
<feature type="domain" description="NAD-specific glutamate dehydrogenase C-terminal" evidence="3">
    <location>
        <begin position="1258"/>
        <end position="1594"/>
    </location>
</feature>
<evidence type="ECO:0000259" key="6">
    <source>
        <dbReference type="Pfam" id="PF21077"/>
    </source>
</evidence>
<feature type="domain" description="NAD-glutamate dehydrogenase ACT2" evidence="5">
    <location>
        <begin position="402"/>
        <end position="490"/>
    </location>
</feature>
<dbReference type="InterPro" id="IPR049056">
    <property type="entry name" value="NAD_Glu_DH_HM3"/>
</dbReference>
<organism evidence="7 8">
    <name type="scientific">Amphritea atlantica</name>
    <dbReference type="NCBI Taxonomy" id="355243"/>
    <lineage>
        <taxon>Bacteria</taxon>
        <taxon>Pseudomonadati</taxon>
        <taxon>Pseudomonadota</taxon>
        <taxon>Gammaproteobacteria</taxon>
        <taxon>Oceanospirillales</taxon>
        <taxon>Oceanospirillaceae</taxon>
        <taxon>Amphritea</taxon>
    </lineage>
</organism>
<feature type="domain" description="NAD-glutamate dehydrogenase N-terminal ACT1" evidence="4">
    <location>
        <begin position="35"/>
        <end position="179"/>
    </location>
</feature>
<dbReference type="PIRSF" id="PIRSF036761">
    <property type="entry name" value="GDH_Mll4104"/>
    <property type="match status" value="1"/>
</dbReference>
<dbReference type="Pfam" id="PF05088">
    <property type="entry name" value="Bac_GDH_CD"/>
    <property type="match status" value="1"/>
</dbReference>
<gene>
    <name evidence="7" type="ORF">KDX31_11365</name>
</gene>
<dbReference type="InterPro" id="IPR049064">
    <property type="entry name" value="NAD_Glu_DH_ACT3"/>
</dbReference>
<feature type="domain" description="NAD-glutamate dehydrogenase ACT3" evidence="6">
    <location>
        <begin position="546"/>
        <end position="623"/>
    </location>
</feature>
<dbReference type="InterPro" id="IPR036291">
    <property type="entry name" value="NAD(P)-bd_dom_sf"/>
</dbReference>
<dbReference type="Pfam" id="PF21076">
    <property type="entry name" value="GDH_ACT2"/>
    <property type="match status" value="1"/>
</dbReference>
<dbReference type="EMBL" id="CP073344">
    <property type="protein sequence ID" value="UTW01960.1"/>
    <property type="molecule type" value="Genomic_DNA"/>
</dbReference>
<protein>
    <submittedName>
        <fullName evidence="7">NAD-glutamate dehydrogenase</fullName>
    </submittedName>
</protein>
<dbReference type="InterPro" id="IPR028971">
    <property type="entry name" value="NAD-GDH_cat"/>
</dbReference>
<keyword evidence="1" id="KW-0560">Oxidoreductase</keyword>
<evidence type="ECO:0000259" key="3">
    <source>
        <dbReference type="Pfam" id="PF21074"/>
    </source>
</evidence>
<dbReference type="InterPro" id="IPR024727">
    <property type="entry name" value="NAD_Glu_DH_N_ACT1"/>
</dbReference>
<dbReference type="InterPro" id="IPR007780">
    <property type="entry name" value="NAD_Glu_DH_bac"/>
</dbReference>
<dbReference type="Pfam" id="PF21075">
    <property type="entry name" value="GDH_ACT1"/>
    <property type="match status" value="1"/>
</dbReference>
<dbReference type="InterPro" id="IPR048381">
    <property type="entry name" value="GDH_C"/>
</dbReference>
<keyword evidence="8" id="KW-1185">Reference proteome</keyword>
<dbReference type="InterPro" id="IPR049059">
    <property type="entry name" value="NAD_Glu_DH_HM1"/>
</dbReference>
<name>A0ABY5GQ11_9GAMM</name>
<evidence type="ECO:0000259" key="4">
    <source>
        <dbReference type="Pfam" id="PF21075"/>
    </source>
</evidence>
<dbReference type="Proteomes" id="UP001059950">
    <property type="component" value="Chromosome"/>
</dbReference>
<feature type="domain" description="NAD-glutamate dehydrogenase catalytic" evidence="2">
    <location>
        <begin position="720"/>
        <end position="1213"/>
    </location>
</feature>
<dbReference type="Pfam" id="PF21073">
    <property type="entry name" value="GDH_HM1"/>
    <property type="match status" value="1"/>
</dbReference>